<dbReference type="RefSeq" id="WP_254087602.1">
    <property type="nucleotide sequence ID" value="NZ_JAHESE010000047.1"/>
</dbReference>
<gene>
    <name evidence="2" type="ORF">KK062_27585</name>
</gene>
<dbReference type="EMBL" id="JAHESE010000047">
    <property type="protein sequence ID" value="MBT1712034.1"/>
    <property type="molecule type" value="Genomic_DNA"/>
</dbReference>
<dbReference type="Pfam" id="PF05168">
    <property type="entry name" value="HEPN"/>
    <property type="match status" value="1"/>
</dbReference>
<comment type="caution">
    <text evidence="2">The sequence shown here is derived from an EMBL/GenBank/DDBJ whole genome shotgun (WGS) entry which is preliminary data.</text>
</comment>
<keyword evidence="3" id="KW-1185">Reference proteome</keyword>
<feature type="domain" description="HEPN" evidence="1">
    <location>
        <begin position="153"/>
        <end position="253"/>
    </location>
</feature>
<dbReference type="Gene3D" id="1.20.120.330">
    <property type="entry name" value="Nucleotidyltransferases domain 2"/>
    <property type="match status" value="1"/>
</dbReference>
<dbReference type="AlphaFoldDB" id="A0AAP2GTB7"/>
<name>A0AAP2GTB7_9BACT</name>
<accession>A0AAP2GTB7</accession>
<organism evidence="2 3">
    <name type="scientific">Dawidia cretensis</name>
    <dbReference type="NCBI Taxonomy" id="2782350"/>
    <lineage>
        <taxon>Bacteria</taxon>
        <taxon>Pseudomonadati</taxon>
        <taxon>Bacteroidota</taxon>
        <taxon>Cytophagia</taxon>
        <taxon>Cytophagales</taxon>
        <taxon>Chryseotaleaceae</taxon>
        <taxon>Dawidia</taxon>
    </lineage>
</organism>
<dbReference type="Proteomes" id="UP001319080">
    <property type="component" value="Unassembled WGS sequence"/>
</dbReference>
<evidence type="ECO:0000313" key="3">
    <source>
        <dbReference type="Proteomes" id="UP001319080"/>
    </source>
</evidence>
<protein>
    <submittedName>
        <fullName evidence="2">HEPN domain-containing protein</fullName>
    </submittedName>
</protein>
<proteinExistence type="predicted"/>
<evidence type="ECO:0000259" key="1">
    <source>
        <dbReference type="Pfam" id="PF05168"/>
    </source>
</evidence>
<reference evidence="2 3" key="1">
    <citation type="submission" date="2021-05" db="EMBL/GenBank/DDBJ databases">
        <title>A Polyphasic approach of four new species of the genus Ohtaekwangia: Ohtaekwangia histidinii sp. nov., Ohtaekwangia cretensis sp. nov., Ohtaekwangia indiensis sp. nov., Ohtaekwangia reichenbachii sp. nov. from diverse environment.</title>
        <authorList>
            <person name="Octaviana S."/>
        </authorList>
    </citation>
    <scope>NUCLEOTIDE SEQUENCE [LARGE SCALE GENOMIC DNA]</scope>
    <source>
        <strain evidence="2 3">PWU5</strain>
    </source>
</reference>
<evidence type="ECO:0000313" key="2">
    <source>
        <dbReference type="EMBL" id="MBT1712034.1"/>
    </source>
</evidence>
<sequence>MATGDNVMVVHLREFSAVLDKIIEVVTPERVFCLGVRANRYEEWSMFKLVAPGVSYVTVDLVVVISDDDKRRVDEIEDIILKFNSETLQLNAIVHGDAYVRRAVERGSCFFSQVHRSGEMMYERAGAAKMFIPPWNHLNVSEVLLKTERYWGLWFGMGERSLSEAKNFMAKAHYGLAVCLLQKAAECTCVAVVRVGMGYTPPMTCGLRKLLELAGSMSLSMSIIFPGMTKEEEALLDTLHNALNHARTEEGYTVPEETARILADRVADLQGTALRVYAERMDEKVTVLATSEEGPDDIVYYGNLTMI</sequence>
<dbReference type="InterPro" id="IPR007842">
    <property type="entry name" value="HEPN_dom"/>
</dbReference>